<protein>
    <submittedName>
        <fullName evidence="1">Selenium cofactor biosynthesis protein YqeC</fullName>
    </submittedName>
</protein>
<dbReference type="InterPro" id="IPR027417">
    <property type="entry name" value="P-loop_NTPase"/>
</dbReference>
<proteinExistence type="predicted"/>
<evidence type="ECO:0000313" key="1">
    <source>
        <dbReference type="EMBL" id="MCQ4769733.1"/>
    </source>
</evidence>
<reference evidence="1" key="1">
    <citation type="submission" date="2022-06" db="EMBL/GenBank/DDBJ databases">
        <title>Isolation of gut microbiota from human fecal samples.</title>
        <authorList>
            <person name="Pamer E.G."/>
            <person name="Barat B."/>
            <person name="Waligurski E."/>
            <person name="Medina S."/>
            <person name="Paddock L."/>
            <person name="Mostad J."/>
        </authorList>
    </citation>
    <scope>NUCLEOTIDE SEQUENCE</scope>
    <source>
        <strain evidence="1">DFI.9.91</strain>
    </source>
</reference>
<dbReference type="AlphaFoldDB" id="A0AAW5JK26"/>
<dbReference type="Pfam" id="PF19842">
    <property type="entry name" value="YqeC"/>
    <property type="match status" value="1"/>
</dbReference>
<name>A0AAW5JK26_9FIRM</name>
<dbReference type="NCBIfam" id="TIGR03172">
    <property type="entry name" value="selenium cofactor biosynthesis protein YqeC"/>
    <property type="match status" value="1"/>
</dbReference>
<sequence>MELWRRLALDPAAHRLVTLVGGGGKTTLLYALARQAVDAGYTVAVTTTTHILPHPGLPRSERPTRALLEARRVVTVGTVGEKGKLTGPDDPAALLDLAGVVLVEGDGANRLPLKAPEEWEPVIPPESRAVLAVAGLDAVGRPIGETCHRPDRAAALVDKPPDALVTAADAALLLTHSLGGRKGVPVGAAFRCVLNKADTPARRAAGEACAAQIRAMGLQAVLTAFREEEREGKCWF</sequence>
<gene>
    <name evidence="1" type="primary">yqeC</name>
    <name evidence="1" type="ORF">NE579_04515</name>
</gene>
<evidence type="ECO:0000313" key="2">
    <source>
        <dbReference type="Proteomes" id="UP001204562"/>
    </source>
</evidence>
<organism evidence="1 2">
    <name type="scientific">Intestinimonas massiliensis</name>
    <name type="common">ex Afouda et al. 2020</name>
    <dbReference type="NCBI Taxonomy" id="1673721"/>
    <lineage>
        <taxon>Bacteria</taxon>
        <taxon>Bacillati</taxon>
        <taxon>Bacillota</taxon>
        <taxon>Clostridia</taxon>
        <taxon>Eubacteriales</taxon>
        <taxon>Intestinimonas</taxon>
    </lineage>
</organism>
<dbReference type="Proteomes" id="UP001204562">
    <property type="component" value="Unassembled WGS sequence"/>
</dbReference>
<comment type="caution">
    <text evidence="1">The sequence shown here is derived from an EMBL/GenBank/DDBJ whole genome shotgun (WGS) entry which is preliminary data.</text>
</comment>
<dbReference type="RefSeq" id="WP_256303426.1">
    <property type="nucleotide sequence ID" value="NZ_JANFYS010000006.1"/>
</dbReference>
<dbReference type="SUPFAM" id="SSF52540">
    <property type="entry name" value="P-loop containing nucleoside triphosphate hydrolases"/>
    <property type="match status" value="1"/>
</dbReference>
<dbReference type="InterPro" id="IPR017587">
    <property type="entry name" value="YqeC"/>
</dbReference>
<accession>A0AAW5JK26</accession>
<dbReference type="EMBL" id="JANFYS010000006">
    <property type="protein sequence ID" value="MCQ4769733.1"/>
    <property type="molecule type" value="Genomic_DNA"/>
</dbReference>